<sequence length="98" mass="10456">MNTALLVNLVLAVLLVEALLCWAWQRSSAQGLPVLDVAGSLLAGTCLVLAVRDAAAGASGERLAVWLAAAGAAHAFDLYRRWRQRVAPDADVRMPRHP</sequence>
<protein>
    <submittedName>
        <fullName evidence="2">Uncharacterized protein</fullName>
    </submittedName>
</protein>
<keyword evidence="3" id="KW-1185">Reference proteome</keyword>
<evidence type="ECO:0000313" key="2">
    <source>
        <dbReference type="EMBL" id="URI07538.1"/>
    </source>
</evidence>
<proteinExistence type="predicted"/>
<organism evidence="2 3">
    <name type="scientific">Aquincola tertiaricarbonis</name>
    <dbReference type="NCBI Taxonomy" id="391953"/>
    <lineage>
        <taxon>Bacteria</taxon>
        <taxon>Pseudomonadati</taxon>
        <taxon>Pseudomonadota</taxon>
        <taxon>Betaproteobacteria</taxon>
        <taxon>Burkholderiales</taxon>
        <taxon>Sphaerotilaceae</taxon>
        <taxon>Aquincola</taxon>
    </lineage>
</organism>
<keyword evidence="1" id="KW-0472">Membrane</keyword>
<dbReference type="EMBL" id="CP097635">
    <property type="protein sequence ID" value="URI07538.1"/>
    <property type="molecule type" value="Genomic_DNA"/>
</dbReference>
<keyword evidence="1" id="KW-1133">Transmembrane helix</keyword>
<dbReference type="Proteomes" id="UP001056201">
    <property type="component" value="Chromosome 1"/>
</dbReference>
<dbReference type="RefSeq" id="WP_250195772.1">
    <property type="nucleotide sequence ID" value="NZ_CP097635.1"/>
</dbReference>
<gene>
    <name evidence="2" type="ORF">MW290_02635</name>
</gene>
<evidence type="ECO:0000313" key="3">
    <source>
        <dbReference type="Proteomes" id="UP001056201"/>
    </source>
</evidence>
<keyword evidence="1" id="KW-0812">Transmembrane</keyword>
<evidence type="ECO:0000256" key="1">
    <source>
        <dbReference type="SAM" id="Phobius"/>
    </source>
</evidence>
<feature type="transmembrane region" description="Helical" evidence="1">
    <location>
        <begin position="31"/>
        <end position="51"/>
    </location>
</feature>
<reference evidence="2" key="1">
    <citation type="submission" date="2022-05" db="EMBL/GenBank/DDBJ databases">
        <title>An RpoN-dependent PEP-CTERM gene is involved in floc formation of an Aquincola tertiaricarbonis strain.</title>
        <authorList>
            <person name="Qiu D."/>
            <person name="Xia M."/>
        </authorList>
    </citation>
    <scope>NUCLEOTIDE SEQUENCE</scope>
    <source>
        <strain evidence="2">RN12</strain>
    </source>
</reference>
<name>A0ABY4S253_AQUTE</name>
<feature type="transmembrane region" description="Helical" evidence="1">
    <location>
        <begin position="6"/>
        <end position="24"/>
    </location>
</feature>
<accession>A0ABY4S253</accession>